<keyword evidence="1" id="KW-0479">Metal-binding</keyword>
<sequence>MKKFIHLSDLHIGANEKNLENQYLKVIIDHILQRYQNLKNKPVIMITGDITNNGDKEEYIEAVKLLNRFKESGFILKIVPGNHDYGYCGNVYTKESQENFKKYILEDLLELELVYTDEGLLNVYPIVEEVNGVVYIALDSVIDKDDELLHFASGEMGERQLKKLANILKGYIKTDKVRVAYFHHHPVERSLFLKMDDAQKVMGVLSDVVDFICFGHKHKEEELDGSQYGVRHILACGKSTEVKKVGDIFGPKKDILTYKEISIKDRDSCSITKYNLCLT</sequence>
<protein>
    <recommendedName>
        <fullName evidence="5">Calcineurin-like phosphoesterase domain-containing protein</fullName>
    </recommendedName>
</protein>
<dbReference type="Proteomes" id="UP000017081">
    <property type="component" value="Unassembled WGS sequence"/>
</dbReference>
<dbReference type="eggNOG" id="COG1409">
    <property type="taxonomic scope" value="Bacteria"/>
</dbReference>
<evidence type="ECO:0000259" key="5">
    <source>
        <dbReference type="Pfam" id="PF00149"/>
    </source>
</evidence>
<evidence type="ECO:0000256" key="2">
    <source>
        <dbReference type="ARBA" id="ARBA00022801"/>
    </source>
</evidence>
<dbReference type="EMBL" id="AXZF01000033">
    <property type="protein sequence ID" value="ERT69199.1"/>
    <property type="molecule type" value="Genomic_DNA"/>
</dbReference>
<dbReference type="HOGENOM" id="CLU_063034_0_0_0"/>
<feature type="domain" description="Calcineurin-like phosphoesterase" evidence="5">
    <location>
        <begin position="3"/>
        <end position="219"/>
    </location>
</feature>
<name>U7VDL2_9FUSO</name>
<evidence type="ECO:0000256" key="1">
    <source>
        <dbReference type="ARBA" id="ARBA00022723"/>
    </source>
</evidence>
<dbReference type="InterPro" id="IPR050884">
    <property type="entry name" value="CNP_phosphodiesterase-III"/>
</dbReference>
<dbReference type="STRING" id="1319815.HMPREF0202_00933"/>
<keyword evidence="7" id="KW-1185">Reference proteome</keyword>
<dbReference type="InterPro" id="IPR004843">
    <property type="entry name" value="Calcineurin-like_PHP"/>
</dbReference>
<dbReference type="RefSeq" id="WP_023050478.1">
    <property type="nucleotide sequence ID" value="NZ_CP173065.2"/>
</dbReference>
<accession>U7VDL2</accession>
<dbReference type="Gene3D" id="3.60.21.10">
    <property type="match status" value="1"/>
</dbReference>
<dbReference type="GO" id="GO:0016787">
    <property type="term" value="F:hydrolase activity"/>
    <property type="evidence" value="ECO:0007669"/>
    <property type="project" value="UniProtKB-KW"/>
</dbReference>
<evidence type="ECO:0000313" key="7">
    <source>
        <dbReference type="Proteomes" id="UP000017081"/>
    </source>
</evidence>
<reference evidence="6 7" key="1">
    <citation type="submission" date="2013-08" db="EMBL/GenBank/DDBJ databases">
        <authorList>
            <person name="Weinstock G."/>
            <person name="Sodergren E."/>
            <person name="Wylie T."/>
            <person name="Fulton L."/>
            <person name="Fulton R."/>
            <person name="Fronick C."/>
            <person name="O'Laughlin M."/>
            <person name="Godfrey J."/>
            <person name="Miner T."/>
            <person name="Herter B."/>
            <person name="Appelbaum E."/>
            <person name="Cordes M."/>
            <person name="Lek S."/>
            <person name="Wollam A."/>
            <person name="Pepin K.H."/>
            <person name="Palsikar V.B."/>
            <person name="Mitreva M."/>
            <person name="Wilson R.K."/>
        </authorList>
    </citation>
    <scope>NUCLEOTIDE SEQUENCE [LARGE SCALE GENOMIC DNA]</scope>
    <source>
        <strain evidence="6 7">ATCC BAA-474</strain>
    </source>
</reference>
<comment type="caution">
    <text evidence="6">The sequence shown here is derived from an EMBL/GenBank/DDBJ whole genome shotgun (WGS) entry which is preliminary data.</text>
</comment>
<proteinExistence type="inferred from homology"/>
<organism evidence="6 7">
    <name type="scientific">Cetobacterium somerae ATCC BAA-474</name>
    <dbReference type="NCBI Taxonomy" id="1319815"/>
    <lineage>
        <taxon>Bacteria</taxon>
        <taxon>Fusobacteriati</taxon>
        <taxon>Fusobacteriota</taxon>
        <taxon>Fusobacteriia</taxon>
        <taxon>Fusobacteriales</taxon>
        <taxon>Fusobacteriaceae</taxon>
        <taxon>Cetobacterium</taxon>
    </lineage>
</organism>
<comment type="similarity">
    <text evidence="4">Belongs to the cyclic nucleotide phosphodiesterase class-III family.</text>
</comment>
<evidence type="ECO:0000256" key="4">
    <source>
        <dbReference type="ARBA" id="ARBA00025742"/>
    </source>
</evidence>
<evidence type="ECO:0000256" key="3">
    <source>
        <dbReference type="ARBA" id="ARBA00023004"/>
    </source>
</evidence>
<dbReference type="GO" id="GO:0046872">
    <property type="term" value="F:metal ion binding"/>
    <property type="evidence" value="ECO:0007669"/>
    <property type="project" value="UniProtKB-KW"/>
</dbReference>
<dbReference type="PANTHER" id="PTHR42988">
    <property type="entry name" value="PHOSPHOHYDROLASE"/>
    <property type="match status" value="1"/>
</dbReference>
<dbReference type="SUPFAM" id="SSF56300">
    <property type="entry name" value="Metallo-dependent phosphatases"/>
    <property type="match status" value="1"/>
</dbReference>
<keyword evidence="2" id="KW-0378">Hydrolase</keyword>
<evidence type="ECO:0000313" key="6">
    <source>
        <dbReference type="EMBL" id="ERT69199.1"/>
    </source>
</evidence>
<keyword evidence="3" id="KW-0408">Iron</keyword>
<gene>
    <name evidence="6" type="ORF">HMPREF0202_00933</name>
</gene>
<dbReference type="InterPro" id="IPR029052">
    <property type="entry name" value="Metallo-depent_PP-like"/>
</dbReference>
<dbReference type="AlphaFoldDB" id="U7VDL2"/>
<dbReference type="PANTHER" id="PTHR42988:SF2">
    <property type="entry name" value="CYCLIC NUCLEOTIDE PHOSPHODIESTERASE CBUA0032-RELATED"/>
    <property type="match status" value="1"/>
</dbReference>
<dbReference type="Pfam" id="PF00149">
    <property type="entry name" value="Metallophos"/>
    <property type="match status" value="1"/>
</dbReference>